<reference evidence="3" key="1">
    <citation type="submission" date="2016-04" db="EMBL/GenBank/DDBJ databases">
        <authorList>
            <person name="Shah S.A."/>
            <person name="Garrett R.A."/>
        </authorList>
    </citation>
    <scope>NUCLEOTIDE SEQUENCE [LARGE SCALE GENOMIC DNA]</scope>
    <source>
        <strain evidence="3">ATCC 35091 / DSM 1616 / JCM 8930 / NBRC 15331 / P1</strain>
    </source>
</reference>
<protein>
    <submittedName>
        <fullName evidence="2">Uncharacterized protein</fullName>
    </submittedName>
</protein>
<dbReference type="GeneID" id="44089179"/>
<dbReference type="Proteomes" id="UP000076770">
    <property type="component" value="Chromosome i"/>
</dbReference>
<gene>
    <name evidence="1" type="ORF">HFC64_09010</name>
    <name evidence="2" type="ORF">SSOP1_2862</name>
</gene>
<dbReference type="Proteomes" id="UP000594632">
    <property type="component" value="Chromosome"/>
</dbReference>
<dbReference type="RefSeq" id="WP_009990276.1">
    <property type="nucleotide sequence ID" value="NZ_CP011055.2"/>
</dbReference>
<dbReference type="EMBL" id="CP050869">
    <property type="protein sequence ID" value="QPG49938.1"/>
    <property type="molecule type" value="Genomic_DNA"/>
</dbReference>
<evidence type="ECO:0000313" key="2">
    <source>
        <dbReference type="EMBL" id="SAI86416.1"/>
    </source>
</evidence>
<dbReference type="AlphaFoldDB" id="A0A157T5A6"/>
<evidence type="ECO:0000313" key="3">
    <source>
        <dbReference type="Proteomes" id="UP000076770"/>
    </source>
</evidence>
<accession>A0A157T5A6</accession>
<sequence>MAESFFMLIEIFLFPFFLLFFSDSNPIEAMHEGLVDVKQRSESSAVRFERVS</sequence>
<organism evidence="2 3">
    <name type="scientific">Saccharolobus solfataricus</name>
    <name type="common">Sulfolobus solfataricus</name>
    <dbReference type="NCBI Taxonomy" id="2287"/>
    <lineage>
        <taxon>Archaea</taxon>
        <taxon>Thermoproteota</taxon>
        <taxon>Thermoprotei</taxon>
        <taxon>Sulfolobales</taxon>
        <taxon>Sulfolobaceae</taxon>
        <taxon>Saccharolobus</taxon>
    </lineage>
</organism>
<reference evidence="1 4" key="3">
    <citation type="journal article" date="2020" name="Nat. Commun.">
        <title>The structures of two archaeal type IV pili illuminate evolutionary relationships.</title>
        <authorList>
            <person name="Wang F."/>
            <person name="Baquero D.P."/>
            <person name="Su Z."/>
            <person name="Beltran L.C."/>
            <person name="Prangishvili D."/>
            <person name="Krupovic M."/>
            <person name="Egelman E.H."/>
        </authorList>
    </citation>
    <scope>NUCLEOTIDE SEQUENCE [LARGE SCALE GENOMIC DNA]</scope>
    <source>
        <strain evidence="1 4">POZ149</strain>
    </source>
</reference>
<evidence type="ECO:0000313" key="1">
    <source>
        <dbReference type="EMBL" id="QPG49938.1"/>
    </source>
</evidence>
<evidence type="ECO:0000313" key="4">
    <source>
        <dbReference type="Proteomes" id="UP000594632"/>
    </source>
</evidence>
<name>A0A157T5A6_SACSO</name>
<reference evidence="2" key="2">
    <citation type="submission" date="2016-04" db="EMBL/GenBank/DDBJ databases">
        <authorList>
            <person name="Evans L.H."/>
            <person name="Alamgir A."/>
            <person name="Owens N."/>
            <person name="Weber N.D."/>
            <person name="Virtaneva K."/>
            <person name="Barbian K."/>
            <person name="Babar A."/>
            <person name="Rosenke K."/>
        </authorList>
    </citation>
    <scope>NUCLEOTIDE SEQUENCE</scope>
    <source>
        <strain evidence="2">P1</strain>
    </source>
</reference>
<proteinExistence type="predicted"/>
<dbReference type="PATRIC" id="fig|2287.9.peg.3002"/>
<dbReference type="EMBL" id="LT549890">
    <property type="protein sequence ID" value="SAI86416.1"/>
    <property type="molecule type" value="Genomic_DNA"/>
</dbReference>